<dbReference type="RefSeq" id="WP_146884422.1">
    <property type="nucleotide sequence ID" value="NZ_BJXB01000008.1"/>
</dbReference>
<dbReference type="InterPro" id="IPR015927">
    <property type="entry name" value="Peptidase_S24_S26A/B/C"/>
</dbReference>
<evidence type="ECO:0000259" key="1">
    <source>
        <dbReference type="Pfam" id="PF00717"/>
    </source>
</evidence>
<reference evidence="2 3" key="1">
    <citation type="submission" date="2019-07" db="EMBL/GenBank/DDBJ databases">
        <title>Whole genome shotgun sequence of Deinococcus cellulosilyticus NBRC 106333.</title>
        <authorList>
            <person name="Hosoyama A."/>
            <person name="Uohara A."/>
            <person name="Ohji S."/>
            <person name="Ichikawa N."/>
        </authorList>
    </citation>
    <scope>NUCLEOTIDE SEQUENCE [LARGE SCALE GENOMIC DNA]</scope>
    <source>
        <strain evidence="2 3">NBRC 106333</strain>
    </source>
</reference>
<accession>A0A511N2D7</accession>
<evidence type="ECO:0000313" key="3">
    <source>
        <dbReference type="Proteomes" id="UP000321306"/>
    </source>
</evidence>
<dbReference type="Proteomes" id="UP000321306">
    <property type="component" value="Unassembled WGS sequence"/>
</dbReference>
<dbReference type="SUPFAM" id="SSF51306">
    <property type="entry name" value="LexA/Signal peptidase"/>
    <property type="match status" value="1"/>
</dbReference>
<sequence length="153" mass="17023">MHRFSKTSLPAHSVHRKIIVPLYAFALASEPVDGSPLEKHGRAQVLEEHYKPHYVYFTVQGNSMDNGTEFSILDGDTLVADTSDLNARQNHIYLWDIPGVGPCIKMLGWHDDLGACLISLNPEHRPFIPLDGARPIGRVIGKLLPSGTVIYIR</sequence>
<name>A0A511N2D7_DEIC1</name>
<dbReference type="CDD" id="cd06529">
    <property type="entry name" value="S24_LexA-like"/>
    <property type="match status" value="1"/>
</dbReference>
<dbReference type="Gene3D" id="2.10.109.10">
    <property type="entry name" value="Umud Fragment, subunit A"/>
    <property type="match status" value="1"/>
</dbReference>
<dbReference type="EMBL" id="BJXB01000008">
    <property type="protein sequence ID" value="GEM46618.1"/>
    <property type="molecule type" value="Genomic_DNA"/>
</dbReference>
<dbReference type="Pfam" id="PF00717">
    <property type="entry name" value="Peptidase_S24"/>
    <property type="match status" value="1"/>
</dbReference>
<dbReference type="AlphaFoldDB" id="A0A511N2D7"/>
<dbReference type="InterPro" id="IPR039418">
    <property type="entry name" value="LexA-like"/>
</dbReference>
<keyword evidence="3" id="KW-1185">Reference proteome</keyword>
<feature type="domain" description="Peptidase S24/S26A/S26B/S26C" evidence="1">
    <location>
        <begin position="51"/>
        <end position="128"/>
    </location>
</feature>
<organism evidence="2 3">
    <name type="scientific">Deinococcus cellulosilyticus (strain DSM 18568 / NBRC 106333 / KACC 11606 / 5516J-15)</name>
    <dbReference type="NCBI Taxonomy" id="1223518"/>
    <lineage>
        <taxon>Bacteria</taxon>
        <taxon>Thermotogati</taxon>
        <taxon>Deinococcota</taxon>
        <taxon>Deinococci</taxon>
        <taxon>Deinococcales</taxon>
        <taxon>Deinococcaceae</taxon>
        <taxon>Deinococcus</taxon>
    </lineage>
</organism>
<gene>
    <name evidence="2" type="ORF">DC3_22530</name>
</gene>
<dbReference type="InterPro" id="IPR036286">
    <property type="entry name" value="LexA/Signal_pep-like_sf"/>
</dbReference>
<protein>
    <recommendedName>
        <fullName evidence="1">Peptidase S24/S26A/S26B/S26C domain-containing protein</fullName>
    </recommendedName>
</protein>
<comment type="caution">
    <text evidence="2">The sequence shown here is derived from an EMBL/GenBank/DDBJ whole genome shotgun (WGS) entry which is preliminary data.</text>
</comment>
<evidence type="ECO:0000313" key="2">
    <source>
        <dbReference type="EMBL" id="GEM46618.1"/>
    </source>
</evidence>
<dbReference type="OrthoDB" id="71007at2"/>
<proteinExistence type="predicted"/>